<name>A0A0U0R2T8_MYCTX</name>
<sequence>MCGVGRSTSSNLSITAVDCRSAQVALAANGSGRSVSTTDEDVTVSSVCGACKSNAVTAVPQ</sequence>
<evidence type="ECO:0000313" key="2">
    <source>
        <dbReference type="Proteomes" id="UP000038802"/>
    </source>
</evidence>
<dbReference type="EMBL" id="CSAE01000182">
    <property type="protein sequence ID" value="COV71007.1"/>
    <property type="molecule type" value="Genomic_DNA"/>
</dbReference>
<evidence type="ECO:0000313" key="1">
    <source>
        <dbReference type="EMBL" id="COV71007.1"/>
    </source>
</evidence>
<gene>
    <name evidence="1" type="ORF">ERS007703_01911</name>
</gene>
<organism evidence="1 2">
    <name type="scientific">Mycobacterium tuberculosis</name>
    <dbReference type="NCBI Taxonomy" id="1773"/>
    <lineage>
        <taxon>Bacteria</taxon>
        <taxon>Bacillati</taxon>
        <taxon>Actinomycetota</taxon>
        <taxon>Actinomycetes</taxon>
        <taxon>Mycobacteriales</taxon>
        <taxon>Mycobacteriaceae</taxon>
        <taxon>Mycobacterium</taxon>
        <taxon>Mycobacterium tuberculosis complex</taxon>
    </lineage>
</organism>
<accession>A0A0U0R2T8</accession>
<protein>
    <submittedName>
        <fullName evidence="1">Uncharacterized protein</fullName>
    </submittedName>
</protein>
<proteinExistence type="predicted"/>
<reference evidence="2" key="1">
    <citation type="submission" date="2015-03" db="EMBL/GenBank/DDBJ databases">
        <authorList>
            <consortium name="Pathogen Informatics"/>
        </authorList>
    </citation>
    <scope>NUCLEOTIDE SEQUENCE [LARGE SCALE GENOMIC DNA]</scope>
    <source>
        <strain evidence="2">K00500041</strain>
    </source>
</reference>
<dbReference type="AlphaFoldDB" id="A0A0U0R2T8"/>
<dbReference type="Proteomes" id="UP000038802">
    <property type="component" value="Unassembled WGS sequence"/>
</dbReference>